<name>A0A6C2CRK6_9RHOO</name>
<dbReference type="OrthoDB" id="9181540at2"/>
<evidence type="ECO:0000313" key="3">
    <source>
        <dbReference type="Proteomes" id="UP000389128"/>
    </source>
</evidence>
<gene>
    <name evidence="2" type="ORF">ETQ85_13010</name>
</gene>
<dbReference type="EMBL" id="SDKK01000011">
    <property type="protein sequence ID" value="TYC56213.1"/>
    <property type="molecule type" value="Genomic_DNA"/>
</dbReference>
<organism evidence="2 3">
    <name type="scientific">Zoogloea oleivorans</name>
    <dbReference type="NCBI Taxonomy" id="1552750"/>
    <lineage>
        <taxon>Bacteria</taxon>
        <taxon>Pseudomonadati</taxon>
        <taxon>Pseudomonadota</taxon>
        <taxon>Betaproteobacteria</taxon>
        <taxon>Rhodocyclales</taxon>
        <taxon>Zoogloeaceae</taxon>
        <taxon>Zoogloea</taxon>
    </lineage>
</organism>
<feature type="signal peptide" evidence="1">
    <location>
        <begin position="1"/>
        <end position="24"/>
    </location>
</feature>
<sequence length="184" mass="19205">MRKSVLLLSMLGSLLISQSANVLALESSLAGNTSMKRGAGSAVPFGGAYSPSRHGTRPEALRRPTATLCGLQGQTQGRAATTRQDASGKVHLFNDPGSLKNRNGNIYGNCGGTSAPGIRRGSGTGKITSAYNARTNTLKAATDGYVNRSASNALMPKKVPSMYDPATGALKPSKSLNAYQIYQR</sequence>
<reference evidence="2 3" key="1">
    <citation type="submission" date="2019-01" db="EMBL/GenBank/DDBJ databases">
        <title>Zoogloea oleivorans genome sequencing and assembly.</title>
        <authorList>
            <person name="Tancsics A."/>
            <person name="Farkas M."/>
            <person name="Kriszt B."/>
            <person name="Maroti G."/>
            <person name="Horvath B."/>
        </authorList>
    </citation>
    <scope>NUCLEOTIDE SEQUENCE [LARGE SCALE GENOMIC DNA]</scope>
    <source>
        <strain evidence="2 3">Buc</strain>
    </source>
</reference>
<dbReference type="RefSeq" id="WP_148579507.1">
    <property type="nucleotide sequence ID" value="NZ_SDKK01000011.1"/>
</dbReference>
<comment type="caution">
    <text evidence="2">The sequence shown here is derived from an EMBL/GenBank/DDBJ whole genome shotgun (WGS) entry which is preliminary data.</text>
</comment>
<keyword evidence="1" id="KW-0732">Signal</keyword>
<protein>
    <submittedName>
        <fullName evidence="2">Uncharacterized protein</fullName>
    </submittedName>
</protein>
<evidence type="ECO:0000256" key="1">
    <source>
        <dbReference type="SAM" id="SignalP"/>
    </source>
</evidence>
<feature type="chain" id="PRO_5025645147" evidence="1">
    <location>
        <begin position="25"/>
        <end position="184"/>
    </location>
</feature>
<evidence type="ECO:0000313" key="2">
    <source>
        <dbReference type="EMBL" id="TYC56213.1"/>
    </source>
</evidence>
<dbReference type="AlphaFoldDB" id="A0A6C2CRK6"/>
<proteinExistence type="predicted"/>
<keyword evidence="3" id="KW-1185">Reference proteome</keyword>
<accession>A0A6C2CRK6</accession>
<dbReference type="Proteomes" id="UP000389128">
    <property type="component" value="Unassembled WGS sequence"/>
</dbReference>